<dbReference type="InterPro" id="IPR012347">
    <property type="entry name" value="Ferritin-like"/>
</dbReference>
<sequence>REGYPEVATALESIAIDEAWHAAHFAELNGKISTSTKENLEKMLAGECAANKGKREAAIKAKEEGCDPVCSIRGLIRKSTQIAAERWGTVSQCITVCLRYAPAAAQTARINLVCGAQALFICRGVDVGQCDPLQRQVRVLAIWNGSTIVAVRGRSQNDVAQIILIGLSCIAKR</sequence>
<proteinExistence type="predicted"/>
<dbReference type="PANTHER" id="PTHR43339">
    <property type="entry name" value="RUBRERYTHRIN-RELATED"/>
    <property type="match status" value="1"/>
</dbReference>
<name>A0A0F8WY20_9ZZZZ</name>
<protein>
    <recommendedName>
        <fullName evidence="2">Ferritin-like diiron domain-containing protein</fullName>
    </recommendedName>
</protein>
<dbReference type="InterPro" id="IPR009078">
    <property type="entry name" value="Ferritin-like_SF"/>
</dbReference>
<dbReference type="EMBL" id="LAZR01062422">
    <property type="protein sequence ID" value="KKK61548.1"/>
    <property type="molecule type" value="Genomic_DNA"/>
</dbReference>
<dbReference type="PANTHER" id="PTHR43339:SF1">
    <property type="entry name" value="RUBRERYTHRIN"/>
    <property type="match status" value="1"/>
</dbReference>
<dbReference type="AlphaFoldDB" id="A0A0F8WY20"/>
<gene>
    <name evidence="1" type="ORF">LCGC14_3013240</name>
</gene>
<accession>A0A0F8WY20</accession>
<dbReference type="InterPro" id="IPR052773">
    <property type="entry name" value="Anaerobic_Peroxidase-Rel"/>
</dbReference>
<organism evidence="1">
    <name type="scientific">marine sediment metagenome</name>
    <dbReference type="NCBI Taxonomy" id="412755"/>
    <lineage>
        <taxon>unclassified sequences</taxon>
        <taxon>metagenomes</taxon>
        <taxon>ecological metagenomes</taxon>
    </lineage>
</organism>
<dbReference type="Gene3D" id="1.20.1260.10">
    <property type="match status" value="1"/>
</dbReference>
<evidence type="ECO:0008006" key="2">
    <source>
        <dbReference type="Google" id="ProtNLM"/>
    </source>
</evidence>
<feature type="non-terminal residue" evidence="1">
    <location>
        <position position="1"/>
    </location>
</feature>
<reference evidence="1" key="1">
    <citation type="journal article" date="2015" name="Nature">
        <title>Complex archaea that bridge the gap between prokaryotes and eukaryotes.</title>
        <authorList>
            <person name="Spang A."/>
            <person name="Saw J.H."/>
            <person name="Jorgensen S.L."/>
            <person name="Zaremba-Niedzwiedzka K."/>
            <person name="Martijn J."/>
            <person name="Lind A.E."/>
            <person name="van Eijk R."/>
            <person name="Schleper C."/>
            <person name="Guy L."/>
            <person name="Ettema T.J."/>
        </authorList>
    </citation>
    <scope>NUCLEOTIDE SEQUENCE</scope>
</reference>
<evidence type="ECO:0000313" key="1">
    <source>
        <dbReference type="EMBL" id="KKK61548.1"/>
    </source>
</evidence>
<comment type="caution">
    <text evidence="1">The sequence shown here is derived from an EMBL/GenBank/DDBJ whole genome shotgun (WGS) entry which is preliminary data.</text>
</comment>
<dbReference type="SUPFAM" id="SSF47240">
    <property type="entry name" value="Ferritin-like"/>
    <property type="match status" value="1"/>
</dbReference>